<dbReference type="EMBL" id="CAJMWT010006924">
    <property type="protein sequence ID" value="CAE6521211.1"/>
    <property type="molecule type" value="Genomic_DNA"/>
</dbReference>
<keyword evidence="6" id="KW-0732">Signal</keyword>
<evidence type="ECO:0000256" key="10">
    <source>
        <dbReference type="RuleBase" id="RU367009"/>
    </source>
</evidence>
<dbReference type="GO" id="GO:0030570">
    <property type="term" value="F:pectate lyase activity"/>
    <property type="evidence" value="ECO:0007669"/>
    <property type="project" value="UniProtKB-UniRule"/>
</dbReference>
<dbReference type="InterPro" id="IPR011050">
    <property type="entry name" value="Pectin_lyase_fold/virulence"/>
</dbReference>
<evidence type="ECO:0000256" key="8">
    <source>
        <dbReference type="ARBA" id="ARBA00023239"/>
    </source>
</evidence>
<accession>A0A8H3D9X0</accession>
<dbReference type="InterPro" id="IPR004898">
    <property type="entry name" value="Pectate_lyase_PlyH/PlyE-like"/>
</dbReference>
<evidence type="ECO:0000313" key="11">
    <source>
        <dbReference type="EMBL" id="CAE6521211.1"/>
    </source>
</evidence>
<evidence type="ECO:0000256" key="9">
    <source>
        <dbReference type="ARBA" id="ARBA00025679"/>
    </source>
</evidence>
<dbReference type="AlphaFoldDB" id="A0A8H3D9X0"/>
<dbReference type="Pfam" id="PF03211">
    <property type="entry name" value="Pectate_lyase"/>
    <property type="match status" value="1"/>
</dbReference>
<keyword evidence="8 10" id="KW-0456">Lyase</keyword>
<dbReference type="PANTHER" id="PTHR33407:SF9">
    <property type="entry name" value="PECTATE LYASE F-RELATED"/>
    <property type="match status" value="1"/>
</dbReference>
<dbReference type="Proteomes" id="UP000663843">
    <property type="component" value="Unassembled WGS sequence"/>
</dbReference>
<comment type="cofactor">
    <cofactor evidence="2 10">
        <name>Ca(2+)</name>
        <dbReference type="ChEBI" id="CHEBI:29108"/>
    </cofactor>
</comment>
<gene>
    <name evidence="11" type="ORF">RDB_LOCUS165603</name>
</gene>
<dbReference type="PANTHER" id="PTHR33407">
    <property type="entry name" value="PECTATE LYASE F-RELATED"/>
    <property type="match status" value="1"/>
</dbReference>
<comment type="caution">
    <text evidence="11">The sequence shown here is derived from an EMBL/GenBank/DDBJ whole genome shotgun (WGS) entry which is preliminary data.</text>
</comment>
<dbReference type="GO" id="GO:0045490">
    <property type="term" value="P:pectin catabolic process"/>
    <property type="evidence" value="ECO:0007669"/>
    <property type="project" value="TreeGrafter"/>
</dbReference>
<sequence>AGTSVTTVALVLAKARRKEGTRTLSSSLNLVPLSSTNVTIGANQAEGIHCKGPCNIYNVWFEDVHEDAITIKQTSGTSNISGGGAKGADDKVIQHNGGGTVNTDSYCVQDFGKLYHLMHAQITGDKMWIYVT</sequence>
<reference evidence="11" key="1">
    <citation type="submission" date="2021-01" db="EMBL/GenBank/DDBJ databases">
        <authorList>
            <person name="Kaushik A."/>
        </authorList>
    </citation>
    <scope>NUCLEOTIDE SEQUENCE</scope>
    <source>
        <strain evidence="11">AG2-2IIIB</strain>
    </source>
</reference>
<protein>
    <recommendedName>
        <fullName evidence="10">Pectate lyase</fullName>
        <ecNumber evidence="10">4.2.2.2</ecNumber>
    </recommendedName>
</protein>
<dbReference type="EC" id="4.2.2.2" evidence="10"/>
<dbReference type="SUPFAM" id="SSF51126">
    <property type="entry name" value="Pectin lyase-like"/>
    <property type="match status" value="1"/>
</dbReference>
<organism evidence="11 12">
    <name type="scientific">Rhizoctonia solani</name>
    <dbReference type="NCBI Taxonomy" id="456999"/>
    <lineage>
        <taxon>Eukaryota</taxon>
        <taxon>Fungi</taxon>
        <taxon>Dikarya</taxon>
        <taxon>Basidiomycota</taxon>
        <taxon>Agaricomycotina</taxon>
        <taxon>Agaricomycetes</taxon>
        <taxon>Cantharellales</taxon>
        <taxon>Ceratobasidiaceae</taxon>
        <taxon>Rhizoctonia</taxon>
    </lineage>
</organism>
<evidence type="ECO:0000256" key="4">
    <source>
        <dbReference type="ARBA" id="ARBA00006463"/>
    </source>
</evidence>
<evidence type="ECO:0000256" key="7">
    <source>
        <dbReference type="ARBA" id="ARBA00022837"/>
    </source>
</evidence>
<comment type="similarity">
    <text evidence="4 10">Belongs to the polysaccharide lyase 3 family.</text>
</comment>
<evidence type="ECO:0000256" key="6">
    <source>
        <dbReference type="ARBA" id="ARBA00022729"/>
    </source>
</evidence>
<evidence type="ECO:0000256" key="1">
    <source>
        <dbReference type="ARBA" id="ARBA00000695"/>
    </source>
</evidence>
<dbReference type="GO" id="GO:0005576">
    <property type="term" value="C:extracellular region"/>
    <property type="evidence" value="ECO:0007669"/>
    <property type="project" value="UniProtKB-SubCell"/>
</dbReference>
<evidence type="ECO:0000256" key="5">
    <source>
        <dbReference type="ARBA" id="ARBA00022525"/>
    </source>
</evidence>
<name>A0A8H3D9X0_9AGAM</name>
<feature type="non-terminal residue" evidence="11">
    <location>
        <position position="132"/>
    </location>
</feature>
<keyword evidence="5 10" id="KW-0964">Secreted</keyword>
<evidence type="ECO:0000256" key="2">
    <source>
        <dbReference type="ARBA" id="ARBA00001913"/>
    </source>
</evidence>
<comment type="catalytic activity">
    <reaction evidence="1 10">
        <text>Eliminative cleavage of (1-&gt;4)-alpha-D-galacturonan to give oligosaccharides with 4-deoxy-alpha-D-galact-4-enuronosyl groups at their non-reducing ends.</text>
        <dbReference type="EC" id="4.2.2.2"/>
    </reaction>
</comment>
<dbReference type="Gene3D" id="2.160.20.10">
    <property type="entry name" value="Single-stranded right-handed beta-helix, Pectin lyase-like"/>
    <property type="match status" value="1"/>
</dbReference>
<comment type="subcellular location">
    <subcellularLocation>
        <location evidence="3 10">Secreted</location>
    </subcellularLocation>
</comment>
<evidence type="ECO:0000256" key="3">
    <source>
        <dbReference type="ARBA" id="ARBA00004613"/>
    </source>
</evidence>
<dbReference type="InterPro" id="IPR012334">
    <property type="entry name" value="Pectin_lyas_fold"/>
</dbReference>
<comment type="function">
    <text evidence="9 10">Pectinolytic enzyme consist of four classes of enzymes: pectin lyase, polygalacturonase, pectin methylesterase and rhamnogalacturonase. Among pectinolytic enzymes, pectin lyase is the most important in depolymerization of pectin, since it cleaves internal glycosidic bonds of highly methylated pectins. Favors pectate, the anion, over pectin, the methyl ester.</text>
</comment>
<proteinExistence type="inferred from homology"/>
<keyword evidence="7 10" id="KW-0106">Calcium</keyword>
<evidence type="ECO:0000313" key="12">
    <source>
        <dbReference type="Proteomes" id="UP000663843"/>
    </source>
</evidence>